<protein>
    <submittedName>
        <fullName evidence="2">Uncharacterized protein</fullName>
    </submittedName>
</protein>
<feature type="chain" id="PRO_5046414611" evidence="1">
    <location>
        <begin position="24"/>
        <end position="201"/>
    </location>
</feature>
<organism evidence="2 3">
    <name type="scientific">Nibrella viscosa</name>
    <dbReference type="NCBI Taxonomy" id="1084524"/>
    <lineage>
        <taxon>Bacteria</taxon>
        <taxon>Pseudomonadati</taxon>
        <taxon>Bacteroidota</taxon>
        <taxon>Cytophagia</taxon>
        <taxon>Cytophagales</taxon>
        <taxon>Spirosomataceae</taxon>
        <taxon>Nibrella</taxon>
    </lineage>
</organism>
<evidence type="ECO:0000256" key="1">
    <source>
        <dbReference type="SAM" id="SignalP"/>
    </source>
</evidence>
<dbReference type="Proteomes" id="UP001500936">
    <property type="component" value="Unassembled WGS sequence"/>
</dbReference>
<sequence length="201" mass="23003">MKFLYIPVLLGLLLAGLSTPTRAGHAPAAPADTLSLDELKDFGEEAKTRIRTFVDYLGIIADKNRPLTERNEAIRTALQMFKTDDVKVQVSNINTGTVNVLPLRQYLEKIKSLTYDKVEITNFESVRLSKWEQNADGSYQATGIYFQEFKAWRNGIPVYNDKTTKKIDADLRVREDPFYNEKNWMVLFGNITVNATERVYK</sequence>
<feature type="signal peptide" evidence="1">
    <location>
        <begin position="1"/>
        <end position="23"/>
    </location>
</feature>
<keyword evidence="3" id="KW-1185">Reference proteome</keyword>
<gene>
    <name evidence="2" type="ORF">GCM10023187_32220</name>
</gene>
<name>A0ABP8KK99_9BACT</name>
<dbReference type="RefSeq" id="WP_345268858.1">
    <property type="nucleotide sequence ID" value="NZ_BAABHB010000006.1"/>
</dbReference>
<proteinExistence type="predicted"/>
<reference evidence="3" key="1">
    <citation type="journal article" date="2019" name="Int. J. Syst. Evol. Microbiol.">
        <title>The Global Catalogue of Microorganisms (GCM) 10K type strain sequencing project: providing services to taxonomists for standard genome sequencing and annotation.</title>
        <authorList>
            <consortium name="The Broad Institute Genomics Platform"/>
            <consortium name="The Broad Institute Genome Sequencing Center for Infectious Disease"/>
            <person name="Wu L."/>
            <person name="Ma J."/>
        </authorList>
    </citation>
    <scope>NUCLEOTIDE SEQUENCE [LARGE SCALE GENOMIC DNA]</scope>
    <source>
        <strain evidence="3">JCM 17925</strain>
    </source>
</reference>
<accession>A0ABP8KK99</accession>
<evidence type="ECO:0000313" key="3">
    <source>
        <dbReference type="Proteomes" id="UP001500936"/>
    </source>
</evidence>
<comment type="caution">
    <text evidence="2">The sequence shown here is derived from an EMBL/GenBank/DDBJ whole genome shotgun (WGS) entry which is preliminary data.</text>
</comment>
<evidence type="ECO:0000313" key="2">
    <source>
        <dbReference type="EMBL" id="GAA4409225.1"/>
    </source>
</evidence>
<dbReference type="EMBL" id="BAABHB010000006">
    <property type="protein sequence ID" value="GAA4409225.1"/>
    <property type="molecule type" value="Genomic_DNA"/>
</dbReference>
<keyword evidence="1" id="KW-0732">Signal</keyword>